<reference evidence="2" key="1">
    <citation type="submission" date="2019-05" db="EMBL/GenBank/DDBJ databases">
        <title>Annotation for the trematode Fasciolopsis buski.</title>
        <authorList>
            <person name="Choi Y.-J."/>
        </authorList>
    </citation>
    <scope>NUCLEOTIDE SEQUENCE</scope>
    <source>
        <strain evidence="2">HT</strain>
        <tissue evidence="2">Whole worm</tissue>
    </source>
</reference>
<dbReference type="PROSITE" id="PS50190">
    <property type="entry name" value="SEC7"/>
    <property type="match status" value="1"/>
</dbReference>
<dbReference type="PANTHER" id="PTHR10663:SF402">
    <property type="entry name" value="MIP16918P"/>
    <property type="match status" value="1"/>
</dbReference>
<dbReference type="InterPro" id="IPR023394">
    <property type="entry name" value="Sec7_C_sf"/>
</dbReference>
<dbReference type="PANTHER" id="PTHR10663">
    <property type="entry name" value="GUANYL-NUCLEOTIDE EXCHANGE FACTOR"/>
    <property type="match status" value="1"/>
</dbReference>
<dbReference type="EMBL" id="LUCM01006380">
    <property type="protein sequence ID" value="KAA0191358.1"/>
    <property type="molecule type" value="Genomic_DNA"/>
</dbReference>
<keyword evidence="3" id="KW-1185">Reference proteome</keyword>
<dbReference type="OrthoDB" id="430364at2759"/>
<name>A0A8E0VKU9_9TREM</name>
<dbReference type="InterPro" id="IPR035999">
    <property type="entry name" value="Sec7_dom_sf"/>
</dbReference>
<organism evidence="2 3">
    <name type="scientific">Fasciolopsis buskii</name>
    <dbReference type="NCBI Taxonomy" id="27845"/>
    <lineage>
        <taxon>Eukaryota</taxon>
        <taxon>Metazoa</taxon>
        <taxon>Spiralia</taxon>
        <taxon>Lophotrochozoa</taxon>
        <taxon>Platyhelminthes</taxon>
        <taxon>Trematoda</taxon>
        <taxon>Digenea</taxon>
        <taxon>Plagiorchiida</taxon>
        <taxon>Echinostomata</taxon>
        <taxon>Echinostomatoidea</taxon>
        <taxon>Fasciolidae</taxon>
        <taxon>Fasciolopsis</taxon>
    </lineage>
</organism>
<dbReference type="Pfam" id="PF01369">
    <property type="entry name" value="Sec7"/>
    <property type="match status" value="1"/>
</dbReference>
<sequence length="70" mass="8248">MQVLDAFTNLHNFRDQDFLQALRRFLLSFQLPGESQKIDRILTSFAERYVSHNPSIFKSPLSGFSRHYNT</sequence>
<protein>
    <submittedName>
        <fullName evidence="2">Cytohesin-2</fullName>
    </submittedName>
</protein>
<evidence type="ECO:0000259" key="1">
    <source>
        <dbReference type="PROSITE" id="PS50190"/>
    </source>
</evidence>
<evidence type="ECO:0000313" key="2">
    <source>
        <dbReference type="EMBL" id="KAA0191358.1"/>
    </source>
</evidence>
<proteinExistence type="predicted"/>
<comment type="caution">
    <text evidence="2">The sequence shown here is derived from an EMBL/GenBank/DDBJ whole genome shotgun (WGS) entry which is preliminary data.</text>
</comment>
<dbReference type="GO" id="GO:0005085">
    <property type="term" value="F:guanyl-nucleotide exchange factor activity"/>
    <property type="evidence" value="ECO:0007669"/>
    <property type="project" value="InterPro"/>
</dbReference>
<dbReference type="AlphaFoldDB" id="A0A8E0VKU9"/>
<accession>A0A8E0VKU9</accession>
<evidence type="ECO:0000313" key="3">
    <source>
        <dbReference type="Proteomes" id="UP000728185"/>
    </source>
</evidence>
<gene>
    <name evidence="2" type="ORF">FBUS_11427</name>
</gene>
<dbReference type="Proteomes" id="UP000728185">
    <property type="component" value="Unassembled WGS sequence"/>
</dbReference>
<dbReference type="Gene3D" id="1.10.1000.11">
    <property type="entry name" value="Arf Nucleotide-binding Site Opener,domain 2"/>
    <property type="match status" value="1"/>
</dbReference>
<dbReference type="GO" id="GO:0032012">
    <property type="term" value="P:regulation of ARF protein signal transduction"/>
    <property type="evidence" value="ECO:0007669"/>
    <property type="project" value="InterPro"/>
</dbReference>
<dbReference type="InterPro" id="IPR000904">
    <property type="entry name" value="Sec7_dom"/>
</dbReference>
<feature type="domain" description="SEC7" evidence="1">
    <location>
        <begin position="1"/>
        <end position="68"/>
    </location>
</feature>
<dbReference type="SUPFAM" id="SSF48425">
    <property type="entry name" value="Sec7 domain"/>
    <property type="match status" value="1"/>
</dbReference>